<dbReference type="RefSeq" id="WP_204465349.1">
    <property type="nucleotide sequence ID" value="NZ_JAFBCV010000003.1"/>
</dbReference>
<evidence type="ECO:0000256" key="7">
    <source>
        <dbReference type="SAM" id="Phobius"/>
    </source>
</evidence>
<keyword evidence="10" id="KW-1185">Reference proteome</keyword>
<dbReference type="PANTHER" id="PTHR42718:SF24">
    <property type="entry name" value="MAJOR FACILITATOR SUPERFAMILY (MFS) PROFILE DOMAIN-CONTAINING PROTEIN"/>
    <property type="match status" value="1"/>
</dbReference>
<accession>A0ABS2SSP3</accession>
<dbReference type="EMBL" id="JAFBCV010000003">
    <property type="protein sequence ID" value="MBM7838216.1"/>
    <property type="molecule type" value="Genomic_DNA"/>
</dbReference>
<dbReference type="PANTHER" id="PTHR42718">
    <property type="entry name" value="MAJOR FACILITATOR SUPERFAMILY MULTIDRUG TRANSPORTER MFSC"/>
    <property type="match status" value="1"/>
</dbReference>
<reference evidence="9" key="1">
    <citation type="submission" date="2021-01" db="EMBL/GenBank/DDBJ databases">
        <title>Genomic Encyclopedia of Type Strains, Phase IV (KMG-IV): sequencing the most valuable type-strain genomes for metagenomic binning, comparative biology and taxonomic classification.</title>
        <authorList>
            <person name="Goeker M."/>
        </authorList>
    </citation>
    <scope>NUCLEOTIDE SEQUENCE</scope>
    <source>
        <strain evidence="9">DSM 21943</strain>
    </source>
</reference>
<evidence type="ECO:0000256" key="1">
    <source>
        <dbReference type="ARBA" id="ARBA00004651"/>
    </source>
</evidence>
<organism evidence="9 10">
    <name type="scientific">Shouchella xiaoxiensis</name>
    <dbReference type="NCBI Taxonomy" id="766895"/>
    <lineage>
        <taxon>Bacteria</taxon>
        <taxon>Bacillati</taxon>
        <taxon>Bacillota</taxon>
        <taxon>Bacilli</taxon>
        <taxon>Bacillales</taxon>
        <taxon>Bacillaceae</taxon>
        <taxon>Shouchella</taxon>
    </lineage>
</organism>
<evidence type="ECO:0000256" key="6">
    <source>
        <dbReference type="ARBA" id="ARBA00023136"/>
    </source>
</evidence>
<protein>
    <submittedName>
        <fullName evidence="9">EmrB/QacA subfamily drug resistance transporter</fullName>
    </submittedName>
</protein>
<dbReference type="Gene3D" id="1.20.1250.20">
    <property type="entry name" value="MFS general substrate transporter like domains"/>
    <property type="match status" value="1"/>
</dbReference>
<feature type="transmembrane region" description="Helical" evidence="7">
    <location>
        <begin position="114"/>
        <end position="132"/>
    </location>
</feature>
<dbReference type="InterPro" id="IPR036259">
    <property type="entry name" value="MFS_trans_sf"/>
</dbReference>
<feature type="transmembrane region" description="Helical" evidence="7">
    <location>
        <begin position="268"/>
        <end position="294"/>
    </location>
</feature>
<evidence type="ECO:0000259" key="8">
    <source>
        <dbReference type="PROSITE" id="PS50850"/>
    </source>
</evidence>
<sequence length="462" mass="50340">MDETREEIPQFNKKPLIAVLLIGAFVAILNQTLLTTALPHLMTDLEINENEAQWVTTIFMLVNGIMIPITAFLIEKFTARSLFLTAMIMFGIGTLICAISPSFSMLLIGRVVQASGAGIMMPLMQTVFLLIFPKEKRGTAMGMVGLVISFAPAIGPTLSGWLVESYHWSILFWILMPIVVFDIIAAIFVMRNVTTLRHPKLDSLSIILSTLGFGGLLFAFSNAGQASWGSPLVFIPLLIGVLSLFLFIKRQLRLPQPVLEFRVFTYPVFSLTTVIGMLVFVSLVGPATILPIFMQNMQGYSAFETGLTILPGAVLMGIMSPITGRIFDKIGARSLAIIGLTLIFVSSLLYTNLTTDTSLTYLTIVYAVRMFGLSLVLMPVTTAGLNVLPRELIPHGTAMNNTMRQVSGSIGTAILVSVMTASTSTENSEAMIQGVNNSFIVATCVAFVSLILAFFIKKNVTR</sequence>
<evidence type="ECO:0000256" key="4">
    <source>
        <dbReference type="ARBA" id="ARBA00022692"/>
    </source>
</evidence>
<feature type="transmembrane region" description="Helical" evidence="7">
    <location>
        <begin position="15"/>
        <end position="34"/>
    </location>
</feature>
<dbReference type="PROSITE" id="PS50850">
    <property type="entry name" value="MFS"/>
    <property type="match status" value="1"/>
</dbReference>
<evidence type="ECO:0000313" key="9">
    <source>
        <dbReference type="EMBL" id="MBM7838216.1"/>
    </source>
</evidence>
<keyword evidence="3" id="KW-1003">Cell membrane</keyword>
<keyword evidence="4 7" id="KW-0812">Transmembrane</keyword>
<proteinExistence type="predicted"/>
<evidence type="ECO:0000256" key="2">
    <source>
        <dbReference type="ARBA" id="ARBA00022448"/>
    </source>
</evidence>
<feature type="transmembrane region" description="Helical" evidence="7">
    <location>
        <begin position="330"/>
        <end position="351"/>
    </location>
</feature>
<dbReference type="SUPFAM" id="SSF103473">
    <property type="entry name" value="MFS general substrate transporter"/>
    <property type="match status" value="1"/>
</dbReference>
<comment type="caution">
    <text evidence="9">The sequence shown here is derived from an EMBL/GenBank/DDBJ whole genome shotgun (WGS) entry which is preliminary data.</text>
</comment>
<feature type="domain" description="Major facilitator superfamily (MFS) profile" evidence="8">
    <location>
        <begin position="16"/>
        <end position="461"/>
    </location>
</feature>
<comment type="subcellular location">
    <subcellularLocation>
        <location evidence="1">Cell membrane</location>
        <topology evidence="1">Multi-pass membrane protein</topology>
    </subcellularLocation>
</comment>
<dbReference type="InterPro" id="IPR004638">
    <property type="entry name" value="EmrB-like"/>
</dbReference>
<dbReference type="Gene3D" id="1.20.1720.10">
    <property type="entry name" value="Multidrug resistance protein D"/>
    <property type="match status" value="1"/>
</dbReference>
<feature type="transmembrane region" description="Helical" evidence="7">
    <location>
        <begin position="81"/>
        <end position="108"/>
    </location>
</feature>
<feature type="transmembrane region" description="Helical" evidence="7">
    <location>
        <begin position="168"/>
        <end position="189"/>
    </location>
</feature>
<evidence type="ECO:0000313" key="10">
    <source>
        <dbReference type="Proteomes" id="UP001179280"/>
    </source>
</evidence>
<keyword evidence="2" id="KW-0813">Transport</keyword>
<dbReference type="CDD" id="cd17503">
    <property type="entry name" value="MFS_LmrB_MDR_like"/>
    <property type="match status" value="1"/>
</dbReference>
<dbReference type="Proteomes" id="UP001179280">
    <property type="component" value="Unassembled WGS sequence"/>
</dbReference>
<feature type="transmembrane region" description="Helical" evidence="7">
    <location>
        <begin position="437"/>
        <end position="456"/>
    </location>
</feature>
<feature type="transmembrane region" description="Helical" evidence="7">
    <location>
        <begin position="201"/>
        <end position="220"/>
    </location>
</feature>
<evidence type="ECO:0000256" key="5">
    <source>
        <dbReference type="ARBA" id="ARBA00022989"/>
    </source>
</evidence>
<dbReference type="PRINTS" id="PR01036">
    <property type="entry name" value="TCRTETB"/>
</dbReference>
<feature type="transmembrane region" description="Helical" evidence="7">
    <location>
        <begin position="144"/>
        <end position="162"/>
    </location>
</feature>
<feature type="transmembrane region" description="Helical" evidence="7">
    <location>
        <begin position="54"/>
        <end position="74"/>
    </location>
</feature>
<dbReference type="InterPro" id="IPR020846">
    <property type="entry name" value="MFS_dom"/>
</dbReference>
<name>A0ABS2SSP3_9BACI</name>
<dbReference type="NCBIfam" id="TIGR00711">
    <property type="entry name" value="efflux_EmrB"/>
    <property type="match status" value="1"/>
</dbReference>
<dbReference type="InterPro" id="IPR011701">
    <property type="entry name" value="MFS"/>
</dbReference>
<feature type="transmembrane region" description="Helical" evidence="7">
    <location>
        <begin position="226"/>
        <end position="248"/>
    </location>
</feature>
<feature type="transmembrane region" description="Helical" evidence="7">
    <location>
        <begin position="300"/>
        <end position="318"/>
    </location>
</feature>
<dbReference type="Pfam" id="PF07690">
    <property type="entry name" value="MFS_1"/>
    <property type="match status" value="1"/>
</dbReference>
<keyword evidence="5 7" id="KW-1133">Transmembrane helix</keyword>
<gene>
    <name evidence="9" type="ORF">JOC54_001447</name>
</gene>
<feature type="transmembrane region" description="Helical" evidence="7">
    <location>
        <begin position="406"/>
        <end position="425"/>
    </location>
</feature>
<keyword evidence="6 7" id="KW-0472">Membrane</keyword>
<feature type="transmembrane region" description="Helical" evidence="7">
    <location>
        <begin position="363"/>
        <end position="385"/>
    </location>
</feature>
<evidence type="ECO:0000256" key="3">
    <source>
        <dbReference type="ARBA" id="ARBA00022475"/>
    </source>
</evidence>